<accession>A0ABD5M9R0</accession>
<dbReference type="InterPro" id="IPR050311">
    <property type="entry name" value="ORC1/CDC6"/>
</dbReference>
<dbReference type="Gene3D" id="3.40.50.300">
    <property type="entry name" value="P-loop containing nucleotide triphosphate hydrolases"/>
    <property type="match status" value="1"/>
</dbReference>
<keyword evidence="2" id="KW-0547">Nucleotide-binding</keyword>
<evidence type="ECO:0000313" key="6">
    <source>
        <dbReference type="EMBL" id="MFA1610032.1"/>
    </source>
</evidence>
<dbReference type="InterPro" id="IPR027417">
    <property type="entry name" value="P-loop_NTPase"/>
</dbReference>
<dbReference type="RefSeq" id="WP_372387246.1">
    <property type="nucleotide sequence ID" value="NZ_JBGNYA010000001.1"/>
</dbReference>
<protein>
    <submittedName>
        <fullName evidence="6">Cdc6/Cdc18 family protein</fullName>
    </submittedName>
</protein>
<dbReference type="PANTHER" id="PTHR10763">
    <property type="entry name" value="CELL DIVISION CONTROL PROTEIN 6-RELATED"/>
    <property type="match status" value="1"/>
</dbReference>
<evidence type="ECO:0000256" key="1">
    <source>
        <dbReference type="ARBA" id="ARBA00022705"/>
    </source>
</evidence>
<evidence type="ECO:0000259" key="4">
    <source>
        <dbReference type="Pfam" id="PF13191"/>
    </source>
</evidence>
<keyword evidence="3" id="KW-0067">ATP-binding</keyword>
<name>A0ABD5M9R0_9EURY</name>
<dbReference type="Pfam" id="PF13191">
    <property type="entry name" value="AAA_16"/>
    <property type="match status" value="1"/>
</dbReference>
<dbReference type="Gene3D" id="1.10.8.60">
    <property type="match status" value="1"/>
</dbReference>
<keyword evidence="7" id="KW-1185">Reference proteome</keyword>
<dbReference type="NCBIfam" id="TIGR02928">
    <property type="entry name" value="orc1/cdc6 family replication initiation protein"/>
    <property type="match status" value="1"/>
</dbReference>
<comment type="caution">
    <text evidence="6">The sequence shown here is derived from an EMBL/GenBank/DDBJ whole genome shotgun (WGS) entry which is preliminary data.</text>
</comment>
<evidence type="ECO:0000313" key="7">
    <source>
        <dbReference type="Proteomes" id="UP001570511"/>
    </source>
</evidence>
<proteinExistence type="predicted"/>
<dbReference type="PANTHER" id="PTHR10763:SF26">
    <property type="entry name" value="CELL DIVISION CONTROL PROTEIN 6 HOMOLOG"/>
    <property type="match status" value="1"/>
</dbReference>
<dbReference type="InterPro" id="IPR014277">
    <property type="entry name" value="Orc1/Cdc6_arc"/>
</dbReference>
<sequence>MSQRLLVVNKGELLFKAVTRVVPVIPVVFWFVYGSASETRSQPSLLKLKLGKTESLREVSKPDVFESNSEGNIFRSEKYLDSGHQPEKPVGRETEIQRIAQAIKPVRHGKTPENLLVHGPAGIGKSTTVKHVFDKFEDETSGKAVFINSWKYNTRPSLLTELLIQFGYPAPRKGKPIDELLSKIKEWLDKNRGVAVAIDEFDQLEDPTEVIYDLSMVNQESQNSLGLVMVSNQPPQQVQLDPRSRSRLNCQTLQFQPYNASQLQEILEKRAEKAFQPGAVPDEVIEAIAQQVAENSGDCRTALKTLHKAGRKAEQEGETKISIENLKMT</sequence>
<keyword evidence="1" id="KW-0235">DNA replication</keyword>
<dbReference type="EMBL" id="JBGNYA010000001">
    <property type="protein sequence ID" value="MFA1610032.1"/>
    <property type="molecule type" value="Genomic_DNA"/>
</dbReference>
<dbReference type="Pfam" id="PF22703">
    <property type="entry name" value="Cdc6_lid"/>
    <property type="match status" value="1"/>
</dbReference>
<gene>
    <name evidence="6" type="ORF">OS889_03300</name>
</gene>
<dbReference type="Proteomes" id="UP001570511">
    <property type="component" value="Unassembled WGS sequence"/>
</dbReference>
<organism evidence="6 7">
    <name type="scientific">Halobellus rubicundus</name>
    <dbReference type="NCBI Taxonomy" id="2996466"/>
    <lineage>
        <taxon>Archaea</taxon>
        <taxon>Methanobacteriati</taxon>
        <taxon>Methanobacteriota</taxon>
        <taxon>Stenosarchaea group</taxon>
        <taxon>Halobacteria</taxon>
        <taxon>Halobacteriales</taxon>
        <taxon>Haloferacaceae</taxon>
        <taxon>Halobellus</taxon>
    </lineage>
</organism>
<evidence type="ECO:0000259" key="5">
    <source>
        <dbReference type="Pfam" id="PF22703"/>
    </source>
</evidence>
<dbReference type="GO" id="GO:0005524">
    <property type="term" value="F:ATP binding"/>
    <property type="evidence" value="ECO:0007669"/>
    <property type="project" value="UniProtKB-KW"/>
</dbReference>
<dbReference type="AlphaFoldDB" id="A0ABD5M9R0"/>
<dbReference type="GO" id="GO:0006260">
    <property type="term" value="P:DNA replication"/>
    <property type="evidence" value="ECO:0007669"/>
    <property type="project" value="UniProtKB-KW"/>
</dbReference>
<feature type="domain" description="Cdc6 AAA+ ATPase-type lid" evidence="5">
    <location>
        <begin position="264"/>
        <end position="326"/>
    </location>
</feature>
<evidence type="ECO:0000256" key="3">
    <source>
        <dbReference type="ARBA" id="ARBA00022840"/>
    </source>
</evidence>
<dbReference type="SUPFAM" id="SSF52540">
    <property type="entry name" value="P-loop containing nucleoside triphosphate hydrolases"/>
    <property type="match status" value="1"/>
</dbReference>
<evidence type="ECO:0000256" key="2">
    <source>
        <dbReference type="ARBA" id="ARBA00022741"/>
    </source>
</evidence>
<dbReference type="InterPro" id="IPR041664">
    <property type="entry name" value="AAA_16"/>
</dbReference>
<feature type="domain" description="Orc1-like AAA ATPase" evidence="4">
    <location>
        <begin position="89"/>
        <end position="147"/>
    </location>
</feature>
<reference evidence="6 7" key="1">
    <citation type="submission" date="2024-08" db="EMBL/GenBank/DDBJ databases">
        <title>Halobellus sp. MBLA0158 whole genome sequence.</title>
        <authorList>
            <person name="Hwang C.Y."/>
            <person name="Cho E.-S."/>
            <person name="Seo M.-J."/>
        </authorList>
    </citation>
    <scope>NUCLEOTIDE SEQUENCE [LARGE SCALE GENOMIC DNA]</scope>
    <source>
        <strain evidence="6 7">MBLA0158</strain>
    </source>
</reference>
<dbReference type="InterPro" id="IPR055237">
    <property type="entry name" value="Cdc6_lid"/>
</dbReference>